<organism evidence="2">
    <name type="scientific">Acetithermum autotrophicum</name>
    <dbReference type="NCBI Taxonomy" id="1446466"/>
    <lineage>
        <taxon>Bacteria</taxon>
        <taxon>Candidatus Bipolaricaulota</taxon>
        <taxon>Candidatus Acetithermum</taxon>
    </lineage>
</organism>
<accession>H5SV47</accession>
<sequence length="345" mass="37685">MKRFVIASMRKGAGKTSLIVGLAQVLGKPFGYLKPFGDRLLYRKKRLWDYDSALLTNIFGLTDSPDDLSIGFDHAKLRYMYDEAGMKERLVQSAARVESGKEMLFIEGGRDFSYGFSISLDVLSLARHLNAALVLVAAGDEGTILDDIVFAHKQVHREGIELRGVVVNKVSSVADFTNAHGAEIASLGVKLIGVIPHRAELTTLEMGHLAENLFAKVIAGEGGLRRVVKQIFIGAMSAQAAMRHPGFAQENKLIITSGDRSDMIVAALESNTSGVVLTNNIVPEAHILSRATERNIPLLLVPYDTYETAKRVEAIEPLLTKDAHDKIALLAQLVRDYIDLAAFTA</sequence>
<dbReference type="SUPFAM" id="SSF75138">
    <property type="entry name" value="HprK N-terminal domain-like"/>
    <property type="match status" value="1"/>
</dbReference>
<reference evidence="2" key="1">
    <citation type="journal article" date="2005" name="Environ. Microbiol.">
        <title>Genetic and functional properties of uncultivated thermophilic crenarchaeotes from a subsurface gold mine as revealed by analysis of genome fragments.</title>
        <authorList>
            <person name="Nunoura T."/>
            <person name="Hirayama H."/>
            <person name="Takami H."/>
            <person name="Oida H."/>
            <person name="Nishi S."/>
            <person name="Shimamura S."/>
            <person name="Suzuki Y."/>
            <person name="Inagaki F."/>
            <person name="Takai K."/>
            <person name="Nealson K.H."/>
            <person name="Horikoshi K."/>
        </authorList>
    </citation>
    <scope>NUCLEOTIDE SEQUENCE</scope>
</reference>
<evidence type="ECO:0000259" key="1">
    <source>
        <dbReference type="Pfam" id="PF07085"/>
    </source>
</evidence>
<dbReference type="InterPro" id="IPR027417">
    <property type="entry name" value="P-loop_NTPase"/>
</dbReference>
<dbReference type="PANTHER" id="PTHR43356:SF2">
    <property type="entry name" value="PHOSPHATE ACETYLTRANSFERASE"/>
    <property type="match status" value="1"/>
</dbReference>
<dbReference type="AlphaFoldDB" id="H5SV47"/>
<evidence type="ECO:0000313" key="2">
    <source>
        <dbReference type="EMBL" id="BAL59476.1"/>
    </source>
</evidence>
<dbReference type="SUPFAM" id="SSF52540">
    <property type="entry name" value="P-loop containing nucleoside triphosphate hydrolases"/>
    <property type="match status" value="1"/>
</dbReference>
<dbReference type="Pfam" id="PF13500">
    <property type="entry name" value="AAA_26"/>
    <property type="match status" value="1"/>
</dbReference>
<reference evidence="2" key="2">
    <citation type="journal article" date="2012" name="PLoS ONE">
        <title>A Deeply Branching Thermophilic Bacterium with an Ancient Acetyl-CoA Pathway Dominates a Subsurface Ecosystem.</title>
        <authorList>
            <person name="Takami H."/>
            <person name="Noguchi H."/>
            <person name="Takaki Y."/>
            <person name="Uchiyama I."/>
            <person name="Toyoda A."/>
            <person name="Nishi S."/>
            <person name="Chee G.-J."/>
            <person name="Arai W."/>
            <person name="Nunoura T."/>
            <person name="Itoh T."/>
            <person name="Hattori M."/>
            <person name="Takai K."/>
        </authorList>
    </citation>
    <scope>NUCLEOTIDE SEQUENCE</scope>
</reference>
<feature type="domain" description="DRTGG" evidence="1">
    <location>
        <begin position="209"/>
        <end position="314"/>
    </location>
</feature>
<dbReference type="PANTHER" id="PTHR43356">
    <property type="entry name" value="PHOSPHATE ACETYLTRANSFERASE"/>
    <property type="match status" value="1"/>
</dbReference>
<dbReference type="InterPro" id="IPR028979">
    <property type="entry name" value="Ser_kin/Pase_Hpr-like_N_sf"/>
</dbReference>
<protein>
    <submittedName>
        <fullName evidence="2">DRTGG domain protein</fullName>
    </submittedName>
</protein>
<name>H5SV47_ACEAU</name>
<dbReference type="InterPro" id="IPR050500">
    <property type="entry name" value="Phos_Acetyltrans/Butyryltrans"/>
</dbReference>
<dbReference type="Gene3D" id="3.40.1390.20">
    <property type="entry name" value="HprK N-terminal domain-like"/>
    <property type="match status" value="1"/>
</dbReference>
<dbReference type="EMBL" id="AP011803">
    <property type="protein sequence ID" value="BAL59476.1"/>
    <property type="molecule type" value="Genomic_DNA"/>
</dbReference>
<dbReference type="Pfam" id="PF07085">
    <property type="entry name" value="DRTGG"/>
    <property type="match status" value="1"/>
</dbReference>
<gene>
    <name evidence="2" type="ORF">HGMM_OP4C112</name>
</gene>
<dbReference type="Gene3D" id="3.40.50.300">
    <property type="entry name" value="P-loop containing nucleotide triphosphate hydrolases"/>
    <property type="match status" value="1"/>
</dbReference>
<proteinExistence type="predicted"/>
<dbReference type="InterPro" id="IPR010766">
    <property type="entry name" value="DRTGG"/>
</dbReference>